<dbReference type="EMBL" id="CP002353">
    <property type="protein sequence ID" value="ADV62245.1"/>
    <property type="molecule type" value="Genomic_DNA"/>
</dbReference>
<dbReference type="HOGENOM" id="CLU_1127883_0_0_0"/>
<proteinExistence type="predicted"/>
<dbReference type="InParanoid" id="E8R0B8"/>
<accession>E8R0B8</accession>
<evidence type="ECO:0000313" key="1">
    <source>
        <dbReference type="EMBL" id="ADV62245.1"/>
    </source>
</evidence>
<dbReference type="KEGG" id="ipa:Isop_1661"/>
<organism evidence="1 2">
    <name type="scientific">Isosphaera pallida (strain ATCC 43644 / DSM 9630 / IS1B)</name>
    <dbReference type="NCBI Taxonomy" id="575540"/>
    <lineage>
        <taxon>Bacteria</taxon>
        <taxon>Pseudomonadati</taxon>
        <taxon>Planctomycetota</taxon>
        <taxon>Planctomycetia</taxon>
        <taxon>Isosphaerales</taxon>
        <taxon>Isosphaeraceae</taxon>
        <taxon>Isosphaera</taxon>
    </lineage>
</organism>
<dbReference type="RefSeq" id="WP_013564533.1">
    <property type="nucleotide sequence ID" value="NC_014962.1"/>
</dbReference>
<dbReference type="Proteomes" id="UP000008631">
    <property type="component" value="Chromosome"/>
</dbReference>
<keyword evidence="2" id="KW-1185">Reference proteome</keyword>
<sequence length="246" mass="27819">MNPAMVFSLFPPFPRDNKVFGIIPHAPRFEARWIKVIDPAIREAGLVPTRLDPKRLKDSTVADLSLAIATHKLIFADVTEIHRFAEGNRQYSFRNAQVFYGLGMAHSARQPGEVLIFRSDQSDFAFENTTARTRWYDPENHPDHARVLVVDAIREALAELELTRSMAVRQITDRLDYESYEMLTEATAGPLNHPGIDPDEDPALVGVRLNSLFRLLDMGLVACYERLKYSITPLGEAVVKAISNWV</sequence>
<protein>
    <submittedName>
        <fullName evidence="1">Uncharacterized protein</fullName>
    </submittedName>
</protein>
<dbReference type="AlphaFoldDB" id="E8R0B8"/>
<name>E8R0B8_ISOPI</name>
<evidence type="ECO:0000313" key="2">
    <source>
        <dbReference type="Proteomes" id="UP000008631"/>
    </source>
</evidence>
<reference evidence="1 2" key="2">
    <citation type="journal article" date="2011" name="Stand. Genomic Sci.">
        <title>Complete genome sequence of Isosphaera pallida type strain (IS1B).</title>
        <authorList>
            <consortium name="US DOE Joint Genome Institute (JGI-PGF)"/>
            <person name="Goker M."/>
            <person name="Cleland D."/>
            <person name="Saunders E."/>
            <person name="Lapidus A."/>
            <person name="Nolan M."/>
            <person name="Lucas S."/>
            <person name="Hammon N."/>
            <person name="Deshpande S."/>
            <person name="Cheng J.F."/>
            <person name="Tapia R."/>
            <person name="Han C."/>
            <person name="Goodwin L."/>
            <person name="Pitluck S."/>
            <person name="Liolios K."/>
            <person name="Pagani I."/>
            <person name="Ivanova N."/>
            <person name="Mavromatis K."/>
            <person name="Pati A."/>
            <person name="Chen A."/>
            <person name="Palaniappan K."/>
            <person name="Land M."/>
            <person name="Hauser L."/>
            <person name="Chang Y.J."/>
            <person name="Jeffries C.D."/>
            <person name="Detter J.C."/>
            <person name="Beck B."/>
            <person name="Woyke T."/>
            <person name="Bristow J."/>
            <person name="Eisen J.A."/>
            <person name="Markowitz V."/>
            <person name="Hugenholtz P."/>
            <person name="Kyrpides N.C."/>
            <person name="Klenk H.P."/>
        </authorList>
    </citation>
    <scope>NUCLEOTIDE SEQUENCE [LARGE SCALE GENOMIC DNA]</scope>
    <source>
        <strain evidence="2">ATCC 43644 / DSM 9630 / IS1B</strain>
    </source>
</reference>
<dbReference type="OrthoDB" id="129933at2"/>
<reference key="1">
    <citation type="submission" date="2010-11" db="EMBL/GenBank/DDBJ databases">
        <title>The complete sequence of chromosome of Isophaera pallida ATCC 43644.</title>
        <authorList>
            <consortium name="US DOE Joint Genome Institute (JGI-PGF)"/>
            <person name="Lucas S."/>
            <person name="Copeland A."/>
            <person name="Lapidus A."/>
            <person name="Bruce D."/>
            <person name="Goodwin L."/>
            <person name="Pitluck S."/>
            <person name="Kyrpides N."/>
            <person name="Mavromatis K."/>
            <person name="Pagani I."/>
            <person name="Ivanova N."/>
            <person name="Saunders E."/>
            <person name="Brettin T."/>
            <person name="Detter J.C."/>
            <person name="Han C."/>
            <person name="Tapia R."/>
            <person name="Land M."/>
            <person name="Hauser L."/>
            <person name="Markowitz V."/>
            <person name="Cheng J.-F."/>
            <person name="Hugenholtz P."/>
            <person name="Woyke T."/>
            <person name="Wu D."/>
            <person name="Eisen J.A."/>
        </authorList>
    </citation>
    <scope>NUCLEOTIDE SEQUENCE</scope>
    <source>
        <strain>ATCC 43644</strain>
    </source>
</reference>
<gene>
    <name evidence="1" type="ordered locus">Isop_1661</name>
</gene>